<comment type="subcellular location">
    <subcellularLocation>
        <location evidence="2">Membrane</location>
    </subcellularLocation>
</comment>
<keyword evidence="5" id="KW-0349">Heme</keyword>
<evidence type="ECO:0000256" key="10">
    <source>
        <dbReference type="ARBA" id="ARBA00023004"/>
    </source>
</evidence>
<evidence type="ECO:0000256" key="4">
    <source>
        <dbReference type="ARBA" id="ARBA00010617"/>
    </source>
</evidence>
<accession>A0ABR3AB02</accession>
<proteinExistence type="inferred from homology"/>
<evidence type="ECO:0000256" key="3">
    <source>
        <dbReference type="ARBA" id="ARBA00004721"/>
    </source>
</evidence>
<evidence type="ECO:0000256" key="11">
    <source>
        <dbReference type="ARBA" id="ARBA00023033"/>
    </source>
</evidence>
<dbReference type="InterPro" id="IPR002401">
    <property type="entry name" value="Cyt_P450_E_grp-I"/>
</dbReference>
<dbReference type="PRINTS" id="PR00385">
    <property type="entry name" value="P450"/>
</dbReference>
<keyword evidence="10" id="KW-0408">Iron</keyword>
<comment type="pathway">
    <text evidence="3">Secondary metabolite biosynthesis; terpenoid biosynthesis.</text>
</comment>
<evidence type="ECO:0000313" key="14">
    <source>
        <dbReference type="Proteomes" id="UP001437256"/>
    </source>
</evidence>
<evidence type="ECO:0000256" key="7">
    <source>
        <dbReference type="ARBA" id="ARBA00022723"/>
    </source>
</evidence>
<evidence type="ECO:0000313" key="13">
    <source>
        <dbReference type="EMBL" id="KAL0070552.1"/>
    </source>
</evidence>
<keyword evidence="14" id="KW-1185">Reference proteome</keyword>
<reference evidence="13 14" key="1">
    <citation type="submission" date="2024-05" db="EMBL/GenBank/DDBJ databases">
        <title>A draft genome resource for the thread blight pathogen Marasmius tenuissimus strain MS-2.</title>
        <authorList>
            <person name="Yulfo-Soto G.E."/>
            <person name="Baruah I.K."/>
            <person name="Amoako-Attah I."/>
            <person name="Bukari Y."/>
            <person name="Meinhardt L.W."/>
            <person name="Bailey B.A."/>
            <person name="Cohen S.P."/>
        </authorList>
    </citation>
    <scope>NUCLEOTIDE SEQUENCE [LARGE SCALE GENOMIC DNA]</scope>
    <source>
        <strain evidence="13 14">MS-2</strain>
    </source>
</reference>
<protein>
    <recommendedName>
        <fullName evidence="15">Cytochrome P450</fullName>
    </recommendedName>
</protein>
<keyword evidence="11" id="KW-0503">Monooxygenase</keyword>
<keyword evidence="6" id="KW-0812">Transmembrane</keyword>
<dbReference type="Pfam" id="PF00067">
    <property type="entry name" value="p450"/>
    <property type="match status" value="1"/>
</dbReference>
<evidence type="ECO:0000256" key="12">
    <source>
        <dbReference type="ARBA" id="ARBA00023136"/>
    </source>
</evidence>
<name>A0ABR3AB02_9AGAR</name>
<dbReference type="Gene3D" id="1.10.630.10">
    <property type="entry name" value="Cytochrome P450"/>
    <property type="match status" value="1"/>
</dbReference>
<evidence type="ECO:0000256" key="9">
    <source>
        <dbReference type="ARBA" id="ARBA00023002"/>
    </source>
</evidence>
<dbReference type="InterPro" id="IPR050121">
    <property type="entry name" value="Cytochrome_P450_monoxygenase"/>
</dbReference>
<evidence type="ECO:0008006" key="15">
    <source>
        <dbReference type="Google" id="ProtNLM"/>
    </source>
</evidence>
<evidence type="ECO:0000256" key="6">
    <source>
        <dbReference type="ARBA" id="ARBA00022692"/>
    </source>
</evidence>
<dbReference type="Proteomes" id="UP001437256">
    <property type="component" value="Unassembled WGS sequence"/>
</dbReference>
<keyword evidence="9" id="KW-0560">Oxidoreductase</keyword>
<gene>
    <name evidence="13" type="ORF">AAF712_002391</name>
</gene>
<comment type="caution">
    <text evidence="13">The sequence shown here is derived from an EMBL/GenBank/DDBJ whole genome shotgun (WGS) entry which is preliminary data.</text>
</comment>
<comment type="cofactor">
    <cofactor evidence="1">
        <name>heme</name>
        <dbReference type="ChEBI" id="CHEBI:30413"/>
    </cofactor>
</comment>
<organism evidence="13 14">
    <name type="scientific">Marasmius tenuissimus</name>
    <dbReference type="NCBI Taxonomy" id="585030"/>
    <lineage>
        <taxon>Eukaryota</taxon>
        <taxon>Fungi</taxon>
        <taxon>Dikarya</taxon>
        <taxon>Basidiomycota</taxon>
        <taxon>Agaricomycotina</taxon>
        <taxon>Agaricomycetes</taxon>
        <taxon>Agaricomycetidae</taxon>
        <taxon>Agaricales</taxon>
        <taxon>Marasmiineae</taxon>
        <taxon>Marasmiaceae</taxon>
        <taxon>Marasmius</taxon>
    </lineage>
</organism>
<dbReference type="PANTHER" id="PTHR24305:SF166">
    <property type="entry name" value="CYTOCHROME P450 12A4, MITOCHONDRIAL-RELATED"/>
    <property type="match status" value="1"/>
</dbReference>
<evidence type="ECO:0000256" key="1">
    <source>
        <dbReference type="ARBA" id="ARBA00001971"/>
    </source>
</evidence>
<keyword evidence="8" id="KW-1133">Transmembrane helix</keyword>
<dbReference type="PANTHER" id="PTHR24305">
    <property type="entry name" value="CYTOCHROME P450"/>
    <property type="match status" value="1"/>
</dbReference>
<sequence>MTSISSISLTQLPGYVLGSLSVFLVVRHLYRTYNSPLRHLPGPPNSSIIFGNLKEIFSTENSMMQEKWVEEYGPTIQYKGLLSKARLYTMDTKAISHILTNHYDYQKPDDARFALSEVLGNGILITEGDRHKFQRKVMNPAFGPAQIRQLTGIFVDKSIELRDAWKAQVEMTPDGTARINVSEWLSKMTLDVIGLAGFNYDFHAINAADEENELNSAFQTIFTQSIKARLWPILRTQIPPLRLLPTVNGKAVANARKAMAQIGKELLDDSKRAITQGDDKSSGRDLLSLLVKSNMNEKDEARMNDEDVLAQVPTFLVAGHETTSTATTWALFALTQHPDVQRKLRDELLSLPTQNPNMDELNSLPYLDAFVRETLRVHAPVPGTTRVAMRDGIIPLGEPVGGRDYVEISKGQVIFINILALNRSKKVWGEDAREFKPERWLNGSVDTSLPGVWGSMMTFLGGARSCIGYRFSLVEMKALLFVLVRSFEYELGVPKEDLGTRTTIVQRPFVRSDVQKGNQLPLLVRIYNAGEA</sequence>
<dbReference type="InterPro" id="IPR036396">
    <property type="entry name" value="Cyt_P450_sf"/>
</dbReference>
<dbReference type="EMBL" id="JBBXMP010000006">
    <property type="protein sequence ID" value="KAL0070552.1"/>
    <property type="molecule type" value="Genomic_DNA"/>
</dbReference>
<dbReference type="PRINTS" id="PR00463">
    <property type="entry name" value="EP450I"/>
</dbReference>
<evidence type="ECO:0000256" key="8">
    <source>
        <dbReference type="ARBA" id="ARBA00022989"/>
    </source>
</evidence>
<keyword evidence="12" id="KW-0472">Membrane</keyword>
<evidence type="ECO:0000256" key="5">
    <source>
        <dbReference type="ARBA" id="ARBA00022617"/>
    </source>
</evidence>
<dbReference type="CDD" id="cd11069">
    <property type="entry name" value="CYP_FUM15-like"/>
    <property type="match status" value="1"/>
</dbReference>
<dbReference type="InterPro" id="IPR001128">
    <property type="entry name" value="Cyt_P450"/>
</dbReference>
<evidence type="ECO:0000256" key="2">
    <source>
        <dbReference type="ARBA" id="ARBA00004370"/>
    </source>
</evidence>
<keyword evidence="7" id="KW-0479">Metal-binding</keyword>
<dbReference type="SUPFAM" id="SSF48264">
    <property type="entry name" value="Cytochrome P450"/>
    <property type="match status" value="1"/>
</dbReference>
<comment type="similarity">
    <text evidence="4">Belongs to the cytochrome P450 family.</text>
</comment>